<dbReference type="EMBL" id="ML208260">
    <property type="protein sequence ID" value="TFK76478.1"/>
    <property type="molecule type" value="Genomic_DNA"/>
</dbReference>
<evidence type="ECO:0000313" key="1">
    <source>
        <dbReference type="EMBL" id="TFK76478.1"/>
    </source>
</evidence>
<proteinExistence type="predicted"/>
<keyword evidence="2" id="KW-1185">Reference proteome</keyword>
<protein>
    <submittedName>
        <fullName evidence="1">Microtubule associated protein</fullName>
    </submittedName>
</protein>
<accession>A0ACD3BEH2</accession>
<organism evidence="1 2">
    <name type="scientific">Pluteus cervinus</name>
    <dbReference type="NCBI Taxonomy" id="181527"/>
    <lineage>
        <taxon>Eukaryota</taxon>
        <taxon>Fungi</taxon>
        <taxon>Dikarya</taxon>
        <taxon>Basidiomycota</taxon>
        <taxon>Agaricomycotina</taxon>
        <taxon>Agaricomycetes</taxon>
        <taxon>Agaricomycetidae</taxon>
        <taxon>Agaricales</taxon>
        <taxon>Pluteineae</taxon>
        <taxon>Pluteaceae</taxon>
        <taxon>Pluteus</taxon>
    </lineage>
</organism>
<evidence type="ECO:0000313" key="2">
    <source>
        <dbReference type="Proteomes" id="UP000308600"/>
    </source>
</evidence>
<sequence>MDGPPPQEEDFSALPITERLAHKNWKARVSAYEALIKIFQNSASDNDPAFKPYVNNHDLLKKIVTDSNAVAQEKGVECVVALVKFAGETVARSREAVVPALVEKCFGSARAGTKTQAIELSLQYVEVENSGTGTNDILQGLGAKQPKTVAGCVLALKEIIRVFGTQTTPPPPILKALPKIFAHSDKTVRAEGTSLTHVLYQYIGPGIDPWLGELKPVQVKELKEAFEGMEKDGKGKGSLKQDRLTRSQAREAEVAGDEPGDEPPEEEPEADFDPRAFAEPVDIVSKLPATLQSGLASSKWKERKEVLDELLTLLSATPRIKEAPELAEVAKSLATRISSDANINCVMVAASCMTELAKGLMKPFARYREVVVPPMLERLKERKANVTDAIGAALDAVFATSSLPDIIPDLEPALKHKNPQVKEGTLKFLGRCIATGTTPLLPAQTKPLAESLATLLEDGFEGARNEAATCLGALMKMVGERPLNAIMEGIADVRKVKVKEAFEKATVKCKAGGAAPPKPPAAAAPAKKPSAAAKRPPPSTEPEGDEPVAKKPPSKPPVKPPAKKPPTAAAPAAASATATAKKPTAPASSAAKPSKVASGNAAPGTLDTFKYKHTAEDAEGLAAELIPVSVMADLGDANWKTRLAALEEMTAWLEGIIESADAEVIVRTLAKKGWAEKNFQVSAKLYGILSLLAERCPTFGRSCAALCVTHLTDKLGDTKLKKPAGDTLTAFAERTSLQFVLNQGYDPLSKQKAPKVLSDAITWIGVALTEFGIAGLALRPLIEFLKVALGNSNAAVRTSATKTMVQVKLFAGASIKDFLEDLNPQLLGTITSEFDKVEGTPAPEPTRTSVDVAQMVTTAPTGKGGSTVDPMDDLFPRVELDGLLKGTTILADSKSDAWKTKKEALEMLQGIMDQGSNKRLKSSMGDIGQVLKARATDTNKAVQTLALDIISRIATGMGKPFEKHARLYVLPLCTVLADQKAPIRASALQTLTAIATACEGVECMVSGVTSGLETQNPLQRANLLHWIADWFKEHEPAATLDLSSWAGPVVSLLDDRSGDVRKAAQAVLPTLITCAGYDYVLQQTNGLKPASRASAIPLIQAARPATTTATALPPTKQPLKVALEQPASPAEPSPASSVPDSPTSGQALNGTLKPQSKLTGIRRKLPQGSSRPETPVEQQPQSKLAAKPALGGLKRPGAVSTLAPPSPAPDLGLAFNGTNIEAKKSRTSKDAHRWINEGGPTRKDLADLLSNQMEPYASKELVAKLFSHDHNAVNDHIQGLNMICDFFTSAQADDVAEAVALATFDLPLKYISIKVHESQPNLVSKCLDAAEVTLAFLRGVNYQLTDGEATCFVPSLIYKLGDAREQVRNRISQLIKTVTQVYPFSRVFQILLDHGLKSKVAKTRQGSLDEMGMLLKRSGMGACEPNKAFPAIASMISDKDSQVRKSVLTTLSEGYMLVGEKIWSLVGPLPAKDKTQLEERLRRVPGPSVPTEAAAPALPAAVTRLATGITRPSSPSTGPKIGSIPRPGSPAVSGISRLARPASPARTLRSNSPTHHSPRPESPADSIPARSSIPPSALPSSPTGRPKSMLPSRFGKPRSNVPQPLSATSMQRQDTLSRPQQNSDMNIPPTLDDNPPPSNSSDDITITISTILSNDPSRSVDALKKIQKILSVGPEAGPSVPQYRELAEHTEGLVETIALQMSHVFEPSENLVPEENFRLAKHLIQTLNNFCDHAFLAESLTVDTLTALLEELTLRLLETDDSTVKRVKDLSRFINMIILRLFATGRRMSIFRALFALLLRIVKPFPTTGTLPESKESKVAELVLKCVWKLARNIPQDLSEQHLDPVELFPAIEHFLQSVPPNEWRARATNKVPCGDMPLRTIKVIIQHVVAHYGDDVYDLLSASFDDPSATIVYPYVYRILNSRAGAGAGAEAGPKRQQDPTRASSPASSRPMSPQETASSATSNRQSHRTSPSSSSANGISTFSPPVEEPDPDAQLLTIIGHISSETTGALHKEGITELHHFLKAYPHKRPRVDKMLESTGPAFRKYITRALASRAAEDKERNVIVADTLSKTQQEQNATSPTTAEPSHRNTGGALDGQDKLSRLHDIFQYRSSTISTTGSAPRTSG</sequence>
<reference evidence="1 2" key="1">
    <citation type="journal article" date="2019" name="Nat. Ecol. Evol.">
        <title>Megaphylogeny resolves global patterns of mushroom evolution.</title>
        <authorList>
            <person name="Varga T."/>
            <person name="Krizsan K."/>
            <person name="Foldi C."/>
            <person name="Dima B."/>
            <person name="Sanchez-Garcia M."/>
            <person name="Sanchez-Ramirez S."/>
            <person name="Szollosi G.J."/>
            <person name="Szarkandi J.G."/>
            <person name="Papp V."/>
            <person name="Albert L."/>
            <person name="Andreopoulos W."/>
            <person name="Angelini C."/>
            <person name="Antonin V."/>
            <person name="Barry K.W."/>
            <person name="Bougher N.L."/>
            <person name="Buchanan P."/>
            <person name="Buyck B."/>
            <person name="Bense V."/>
            <person name="Catcheside P."/>
            <person name="Chovatia M."/>
            <person name="Cooper J."/>
            <person name="Damon W."/>
            <person name="Desjardin D."/>
            <person name="Finy P."/>
            <person name="Geml J."/>
            <person name="Haridas S."/>
            <person name="Hughes K."/>
            <person name="Justo A."/>
            <person name="Karasinski D."/>
            <person name="Kautmanova I."/>
            <person name="Kiss B."/>
            <person name="Kocsube S."/>
            <person name="Kotiranta H."/>
            <person name="LaButti K.M."/>
            <person name="Lechner B.E."/>
            <person name="Liimatainen K."/>
            <person name="Lipzen A."/>
            <person name="Lukacs Z."/>
            <person name="Mihaltcheva S."/>
            <person name="Morgado L.N."/>
            <person name="Niskanen T."/>
            <person name="Noordeloos M.E."/>
            <person name="Ohm R.A."/>
            <person name="Ortiz-Santana B."/>
            <person name="Ovrebo C."/>
            <person name="Racz N."/>
            <person name="Riley R."/>
            <person name="Savchenko A."/>
            <person name="Shiryaev A."/>
            <person name="Soop K."/>
            <person name="Spirin V."/>
            <person name="Szebenyi C."/>
            <person name="Tomsovsky M."/>
            <person name="Tulloss R.E."/>
            <person name="Uehling J."/>
            <person name="Grigoriev I.V."/>
            <person name="Vagvolgyi C."/>
            <person name="Papp T."/>
            <person name="Martin F.M."/>
            <person name="Miettinen O."/>
            <person name="Hibbett D.S."/>
            <person name="Nagy L.G."/>
        </authorList>
    </citation>
    <scope>NUCLEOTIDE SEQUENCE [LARGE SCALE GENOMIC DNA]</scope>
    <source>
        <strain evidence="1 2">NL-1719</strain>
    </source>
</reference>
<gene>
    <name evidence="1" type="ORF">BDN72DRAFT_809051</name>
</gene>
<dbReference type="Proteomes" id="UP000308600">
    <property type="component" value="Unassembled WGS sequence"/>
</dbReference>
<name>A0ACD3BEH2_9AGAR</name>